<feature type="coiled-coil region" evidence="1">
    <location>
        <begin position="185"/>
        <end position="244"/>
    </location>
</feature>
<keyword evidence="1" id="KW-0175">Coiled coil</keyword>
<keyword evidence="4" id="KW-1185">Reference proteome</keyword>
<proteinExistence type="predicted"/>
<dbReference type="RefSeq" id="XP_028880006.1">
    <property type="nucleotide sequence ID" value="XM_029028607.1"/>
</dbReference>
<sequence length="312" mass="35567">LERKLQQTAEAGSSTDRYLRETDKANALLKRQLRESEEARKCLETQVQQLEKTSCCYKCSAPLGLINEMDSPALESTGKRRGSTSVQSGRNACSPALQRVRSGLLRIDDDLNNCVKNISQMVADDKESEIYNLLLSLTSEESQSGDGREIETRVSSGKMVLSTARDYKREVLRMSKALSQRDYESRILESRLDDLHRELSSIEEAIAEQRQGYEQNSPEDVQLLKELQKKQEGLVEKLSSIQRDLIEMRESQQQRQQQFLRRLQQYSPTLVEAYMQKTFASEWWETGALSATVGAVLTFGLGSLLYKQYELC</sequence>
<comment type="caution">
    <text evidence="3">The sequence shown here is derived from an EMBL/GenBank/DDBJ whole genome shotgun (WGS) entry which is preliminary data.</text>
</comment>
<organism evidence="3 4">
    <name type="scientific">Trypanosoma theileri</name>
    <dbReference type="NCBI Taxonomy" id="67003"/>
    <lineage>
        <taxon>Eukaryota</taxon>
        <taxon>Discoba</taxon>
        <taxon>Euglenozoa</taxon>
        <taxon>Kinetoplastea</taxon>
        <taxon>Metakinetoplastina</taxon>
        <taxon>Trypanosomatida</taxon>
        <taxon>Trypanosomatidae</taxon>
        <taxon>Trypanosoma</taxon>
    </lineage>
</organism>
<feature type="region of interest" description="Disordered" evidence="2">
    <location>
        <begin position="73"/>
        <end position="92"/>
    </location>
</feature>
<name>A0A1X0NP82_9TRYP</name>
<feature type="coiled-coil region" evidence="1">
    <location>
        <begin position="19"/>
        <end position="53"/>
    </location>
</feature>
<dbReference type="Proteomes" id="UP000192257">
    <property type="component" value="Unassembled WGS sequence"/>
</dbReference>
<protein>
    <submittedName>
        <fullName evidence="3">Uncharacterized protein</fullName>
    </submittedName>
</protein>
<dbReference type="GeneID" id="39988387"/>
<reference evidence="3 4" key="1">
    <citation type="submission" date="2017-03" db="EMBL/GenBank/DDBJ databases">
        <title>An alternative strategy for trypanosome survival in the mammalian bloodstream revealed through genome and transcriptome analysis of the ubiquitous bovine parasite Trypanosoma (Megatrypanum) theileri.</title>
        <authorList>
            <person name="Kelly S."/>
            <person name="Ivens A."/>
            <person name="Mott A."/>
            <person name="O'Neill E."/>
            <person name="Emms D."/>
            <person name="Macleod O."/>
            <person name="Voorheis P."/>
            <person name="Matthews J."/>
            <person name="Matthews K."/>
            <person name="Carrington M."/>
        </authorList>
    </citation>
    <scope>NUCLEOTIDE SEQUENCE [LARGE SCALE GENOMIC DNA]</scope>
    <source>
        <strain evidence="3">Edinburgh</strain>
    </source>
</reference>
<evidence type="ECO:0000256" key="2">
    <source>
        <dbReference type="SAM" id="MobiDB-lite"/>
    </source>
</evidence>
<dbReference type="VEuPathDB" id="TriTrypDB:TM35_000311260"/>
<evidence type="ECO:0000256" key="1">
    <source>
        <dbReference type="SAM" id="Coils"/>
    </source>
</evidence>
<accession>A0A1X0NP82</accession>
<evidence type="ECO:0000313" key="3">
    <source>
        <dbReference type="EMBL" id="ORC85940.1"/>
    </source>
</evidence>
<gene>
    <name evidence="3" type="ORF">TM35_000311260</name>
</gene>
<feature type="non-terminal residue" evidence="3">
    <location>
        <position position="1"/>
    </location>
</feature>
<dbReference type="EMBL" id="NBCO01000031">
    <property type="protein sequence ID" value="ORC85940.1"/>
    <property type="molecule type" value="Genomic_DNA"/>
</dbReference>
<evidence type="ECO:0000313" key="4">
    <source>
        <dbReference type="Proteomes" id="UP000192257"/>
    </source>
</evidence>
<dbReference type="AlphaFoldDB" id="A0A1X0NP82"/>